<name>A0AA90NA99_9ACTN</name>
<dbReference type="EMBL" id="JAUTIX010000003">
    <property type="protein sequence ID" value="MDP0398028.1"/>
    <property type="molecule type" value="Genomic_DNA"/>
</dbReference>
<protein>
    <submittedName>
        <fullName evidence="3">Uncharacterized protein</fullName>
    </submittedName>
</protein>
<comment type="caution">
    <text evidence="3">The sequence shown here is derived from an EMBL/GenBank/DDBJ whole genome shotgun (WGS) entry which is preliminary data.</text>
</comment>
<feature type="transmembrane region" description="Helical" evidence="2">
    <location>
        <begin position="157"/>
        <end position="178"/>
    </location>
</feature>
<organism evidence="3 4">
    <name type="scientific">Tsukamurella strandjordii</name>
    <dbReference type="NCBI Taxonomy" id="147577"/>
    <lineage>
        <taxon>Bacteria</taxon>
        <taxon>Bacillati</taxon>
        <taxon>Actinomycetota</taxon>
        <taxon>Actinomycetes</taxon>
        <taxon>Mycobacteriales</taxon>
        <taxon>Tsukamurellaceae</taxon>
        <taxon>Tsukamurella</taxon>
    </lineage>
</organism>
<dbReference type="Proteomes" id="UP001178281">
    <property type="component" value="Unassembled WGS sequence"/>
</dbReference>
<reference evidence="3" key="1">
    <citation type="submission" date="2023-08" db="EMBL/GenBank/DDBJ databases">
        <title>The draft genome of Tsukamurella strandjordii strain 050030.</title>
        <authorList>
            <person name="Zhao F."/>
            <person name="Feng Y."/>
            <person name="Zong Z."/>
        </authorList>
    </citation>
    <scope>NUCLEOTIDE SEQUENCE</scope>
    <source>
        <strain evidence="3">050030</strain>
    </source>
</reference>
<feature type="compositionally biased region" description="Low complexity" evidence="1">
    <location>
        <begin position="212"/>
        <end position="221"/>
    </location>
</feature>
<keyword evidence="4" id="KW-1185">Reference proteome</keyword>
<feature type="compositionally biased region" description="Pro residues" evidence="1">
    <location>
        <begin position="199"/>
        <end position="211"/>
    </location>
</feature>
<dbReference type="AlphaFoldDB" id="A0AA90NA99"/>
<sequence>MPDSKSAPSALPRYAGVVAAALGGAALIAAAFLTWFSATADLPALPGLPAQVKAEVTGLGEVSAPAVGGVDVASQVPTDGAWVGAAVIAAGAAAIVLGAVAALARPATVRRSAAGLVAASGLAGIGVAGYALVRLVGSRTVPVQGVSLDLDVAAGPGPFVAIAGGAAVGVGAVLLLLARRAAPAPPIPAAVRHEQRPVPSAPVPPPLPQRIPAPDARWARPAPSPRLPSQQDTVVVKRPPRPVRVSPNPVTEAIPRQNSYDGPTGPL</sequence>
<gene>
    <name evidence="3" type="ORF">Q7X28_08820</name>
</gene>
<feature type="region of interest" description="Disordered" evidence="1">
    <location>
        <begin position="190"/>
        <end position="267"/>
    </location>
</feature>
<evidence type="ECO:0000256" key="2">
    <source>
        <dbReference type="SAM" id="Phobius"/>
    </source>
</evidence>
<feature type="transmembrane region" description="Helical" evidence="2">
    <location>
        <begin position="81"/>
        <end position="104"/>
    </location>
</feature>
<proteinExistence type="predicted"/>
<evidence type="ECO:0000313" key="4">
    <source>
        <dbReference type="Proteomes" id="UP001178281"/>
    </source>
</evidence>
<accession>A0AA90NA99</accession>
<feature type="transmembrane region" description="Helical" evidence="2">
    <location>
        <begin position="14"/>
        <end position="36"/>
    </location>
</feature>
<evidence type="ECO:0000313" key="3">
    <source>
        <dbReference type="EMBL" id="MDP0398028.1"/>
    </source>
</evidence>
<evidence type="ECO:0000256" key="1">
    <source>
        <dbReference type="SAM" id="MobiDB-lite"/>
    </source>
</evidence>
<keyword evidence="2" id="KW-0472">Membrane</keyword>
<feature type="transmembrane region" description="Helical" evidence="2">
    <location>
        <begin position="116"/>
        <end position="137"/>
    </location>
</feature>
<keyword evidence="2" id="KW-0812">Transmembrane</keyword>
<dbReference type="RefSeq" id="WP_305111041.1">
    <property type="nucleotide sequence ID" value="NZ_BAAAII010000004.1"/>
</dbReference>
<keyword evidence="2" id="KW-1133">Transmembrane helix</keyword>